<organism evidence="1 2">
    <name type="scientific">Halobium salinum</name>
    <dbReference type="NCBI Taxonomy" id="1364940"/>
    <lineage>
        <taxon>Archaea</taxon>
        <taxon>Methanobacteriati</taxon>
        <taxon>Methanobacteriota</taxon>
        <taxon>Stenosarchaea group</taxon>
        <taxon>Halobacteria</taxon>
        <taxon>Halobacteriales</taxon>
        <taxon>Haloferacaceae</taxon>
        <taxon>Halobium</taxon>
    </lineage>
</organism>
<reference evidence="1 2" key="1">
    <citation type="journal article" date="2019" name="Int. J. Syst. Evol. Microbiol.">
        <title>The Global Catalogue of Microorganisms (GCM) 10K type strain sequencing project: providing services to taxonomists for standard genome sequencing and annotation.</title>
        <authorList>
            <consortium name="The Broad Institute Genomics Platform"/>
            <consortium name="The Broad Institute Genome Sequencing Center for Infectious Disease"/>
            <person name="Wu L."/>
            <person name="Ma J."/>
        </authorList>
    </citation>
    <scope>NUCLEOTIDE SEQUENCE [LARGE SCALE GENOMIC DNA]</scope>
    <source>
        <strain evidence="1 2">CGMCC 1.12553</strain>
    </source>
</reference>
<sequence>MTDAELTCDTCGESFTLNDPDGPKVACPGCGEYVTVPEDAR</sequence>
<keyword evidence="2" id="KW-1185">Reference proteome</keyword>
<dbReference type="EMBL" id="JBHSDS010000002">
    <property type="protein sequence ID" value="MFC4356711.1"/>
    <property type="molecule type" value="Genomic_DNA"/>
</dbReference>
<comment type="caution">
    <text evidence="1">The sequence shown here is derived from an EMBL/GenBank/DDBJ whole genome shotgun (WGS) entry which is preliminary data.</text>
</comment>
<evidence type="ECO:0000313" key="1">
    <source>
        <dbReference type="EMBL" id="MFC4356711.1"/>
    </source>
</evidence>
<evidence type="ECO:0008006" key="3">
    <source>
        <dbReference type="Google" id="ProtNLM"/>
    </source>
</evidence>
<protein>
    <recommendedName>
        <fullName evidence="3">Small CPxCG-related zinc finger protein</fullName>
    </recommendedName>
</protein>
<evidence type="ECO:0000313" key="2">
    <source>
        <dbReference type="Proteomes" id="UP001595921"/>
    </source>
</evidence>
<accession>A0ABD5P741</accession>
<gene>
    <name evidence="1" type="ORF">ACFO0N_01975</name>
</gene>
<dbReference type="Proteomes" id="UP001595921">
    <property type="component" value="Unassembled WGS sequence"/>
</dbReference>
<name>A0ABD5P741_9EURY</name>
<dbReference type="AlphaFoldDB" id="A0ABD5P741"/>
<proteinExistence type="predicted"/>
<dbReference type="RefSeq" id="WP_267625149.1">
    <property type="nucleotide sequence ID" value="NZ_JAODIW010000010.1"/>
</dbReference>